<dbReference type="EMBL" id="BJUN01000005">
    <property type="protein sequence ID" value="GEK58332.1"/>
    <property type="molecule type" value="Genomic_DNA"/>
</dbReference>
<evidence type="ECO:0000313" key="1">
    <source>
        <dbReference type="EMBL" id="GEK58332.1"/>
    </source>
</evidence>
<dbReference type="RefSeq" id="WP_094908408.1">
    <property type="nucleotide sequence ID" value="NZ_BJUN01000005.1"/>
</dbReference>
<sequence length="138" mass="15371">MNEEEINAKIEELEQGLNRSSDTLENDHNVSVNKTKAADGAAVIYKYGGEDHTNTAEEPTNLRVEFDRSPTGECTAKAVFQTNRHNTEIAGGEKPFEALYLSNTEGSTWRIDAPGGKELEQNDLDKILAYTFQSYLLE</sequence>
<dbReference type="AlphaFoldDB" id="A0A510Y4R8"/>
<proteinExistence type="predicted"/>
<evidence type="ECO:0000313" key="2">
    <source>
        <dbReference type="Proteomes" id="UP000321051"/>
    </source>
</evidence>
<dbReference type="Proteomes" id="UP000321051">
    <property type="component" value="Unassembled WGS sequence"/>
</dbReference>
<keyword evidence="2" id="KW-1185">Reference proteome</keyword>
<dbReference type="OrthoDB" id="2967336at2"/>
<organism evidence="1 2">
    <name type="scientific">Marinococcus halophilus</name>
    <dbReference type="NCBI Taxonomy" id="1371"/>
    <lineage>
        <taxon>Bacteria</taxon>
        <taxon>Bacillati</taxon>
        <taxon>Bacillota</taxon>
        <taxon>Bacilli</taxon>
        <taxon>Bacillales</taxon>
        <taxon>Bacillaceae</taxon>
        <taxon>Marinococcus</taxon>
    </lineage>
</organism>
<name>A0A510Y4R8_MARHA</name>
<comment type="caution">
    <text evidence="1">The sequence shown here is derived from an EMBL/GenBank/DDBJ whole genome shotgun (WGS) entry which is preliminary data.</text>
</comment>
<gene>
    <name evidence="1" type="ORF">MHA01_12370</name>
</gene>
<protein>
    <submittedName>
        <fullName evidence="1">Uncharacterized protein</fullName>
    </submittedName>
</protein>
<reference evidence="1 2" key="1">
    <citation type="submission" date="2019-07" db="EMBL/GenBank/DDBJ databases">
        <title>Whole genome shotgun sequence of Marinococcus halophilus NBRC 102359.</title>
        <authorList>
            <person name="Hosoyama A."/>
            <person name="Uohara A."/>
            <person name="Ohji S."/>
            <person name="Ichikawa N."/>
        </authorList>
    </citation>
    <scope>NUCLEOTIDE SEQUENCE [LARGE SCALE GENOMIC DNA]</scope>
    <source>
        <strain evidence="1 2">NBRC 102359</strain>
    </source>
</reference>
<accession>A0A510Y4R8</accession>